<organism evidence="1 2">
    <name type="scientific">Candidatus Phytoplasma australasiaticum subsp. australasiaticum</name>
    <dbReference type="NCBI Taxonomy" id="2832407"/>
    <lineage>
        <taxon>Bacteria</taxon>
        <taxon>Bacillati</taxon>
        <taxon>Mycoplasmatota</taxon>
        <taxon>Mollicutes</taxon>
        <taxon>Acholeplasmatales</taxon>
        <taxon>Acholeplasmataceae</taxon>
        <taxon>Candidatus Phytoplasma</taxon>
        <taxon>16SrII (Peanut WB group)</taxon>
        <taxon>Candidatus Phytoplasma australasiaticum</taxon>
    </lineage>
</organism>
<reference evidence="1 2" key="1">
    <citation type="journal article" date="2023" name="Int. J. Syst. Evol. Microbiol.">
        <title>The observation of taxonomic boundaries for the 16SrII and 16SrXXV phytoplasmas using genome-based delimitation.</title>
        <authorList>
            <person name="Rodrigues Jardim B."/>
            <person name="Tran-Nguyen L.T.T."/>
            <person name="Gambley C."/>
            <person name="Al-Sadi A.M."/>
            <person name="Al-Subhi A.M."/>
            <person name="Foissac X."/>
            <person name="Salar P."/>
            <person name="Cai H."/>
            <person name="Yang J.Y."/>
            <person name="Davis R."/>
            <person name="Jones L."/>
            <person name="Rodoni B."/>
            <person name="Constable F.E."/>
        </authorList>
    </citation>
    <scope>NUCLEOTIDE SEQUENCE [LARGE SCALE GENOMIC DNA]</scope>
    <source>
        <strain evidence="1">BAWM-OMN-P26</strain>
    </source>
</reference>
<dbReference type="GO" id="GO:0005840">
    <property type="term" value="C:ribosome"/>
    <property type="evidence" value="ECO:0007669"/>
    <property type="project" value="UniProtKB-KW"/>
</dbReference>
<sequence length="72" mass="8338">MALNKEQKKKILEQCDANLVNTGSNKAQFNLLNSNIEVLSYHVKKHPGDFQAKRSLIIKRHQLKIIKRNILN</sequence>
<accession>A0A9K3WSJ7</accession>
<dbReference type="InterPro" id="IPR009068">
    <property type="entry name" value="uS15_NS1_RNA-bd_sf"/>
</dbReference>
<gene>
    <name evidence="1" type="ORF">OC696_01965</name>
</gene>
<comment type="caution">
    <text evidence="1">The sequence shown here is derived from an EMBL/GenBank/DDBJ whole genome shotgun (WGS) entry which is preliminary data.</text>
</comment>
<name>A0A9K3WSJ7_9MOLU</name>
<proteinExistence type="predicted"/>
<protein>
    <submittedName>
        <fullName evidence="1">30S ribosomal protein S15</fullName>
    </submittedName>
</protein>
<dbReference type="SUPFAM" id="SSF47060">
    <property type="entry name" value="S15/NS1 RNA-binding domain"/>
    <property type="match status" value="1"/>
</dbReference>
<dbReference type="EMBL" id="JAOSIW010000013">
    <property type="protein sequence ID" value="MDO8054628.1"/>
    <property type="molecule type" value="Genomic_DNA"/>
</dbReference>
<evidence type="ECO:0000313" key="2">
    <source>
        <dbReference type="Proteomes" id="UP001170651"/>
    </source>
</evidence>
<dbReference type="AlphaFoldDB" id="A0A9K3WSJ7"/>
<keyword evidence="1" id="KW-0687">Ribonucleoprotein</keyword>
<keyword evidence="1" id="KW-0689">Ribosomal protein</keyword>
<keyword evidence="2" id="KW-1185">Reference proteome</keyword>
<dbReference type="Gene3D" id="1.10.287.10">
    <property type="entry name" value="S15/NS1, RNA-binding"/>
    <property type="match status" value="1"/>
</dbReference>
<dbReference type="Proteomes" id="UP001170651">
    <property type="component" value="Unassembled WGS sequence"/>
</dbReference>
<dbReference type="RefSeq" id="WP_213680496.1">
    <property type="nucleotide sequence ID" value="NZ_JALQCT010000007.1"/>
</dbReference>
<evidence type="ECO:0000313" key="1">
    <source>
        <dbReference type="EMBL" id="MDO8054628.1"/>
    </source>
</evidence>